<dbReference type="InterPro" id="IPR038666">
    <property type="entry name" value="SSP1_head-tail_sf"/>
</dbReference>
<evidence type="ECO:0000313" key="2">
    <source>
        <dbReference type="Proteomes" id="UP000235994"/>
    </source>
</evidence>
<dbReference type="EMBL" id="POQS01000006">
    <property type="protein sequence ID" value="PND31841.1"/>
    <property type="molecule type" value="Genomic_DNA"/>
</dbReference>
<dbReference type="Proteomes" id="UP000235994">
    <property type="component" value="Unassembled WGS sequence"/>
</dbReference>
<dbReference type="RefSeq" id="WP_102774914.1">
    <property type="nucleotide sequence ID" value="NZ_POQS01000006.1"/>
</dbReference>
<dbReference type="Gene3D" id="2.40.10.270">
    <property type="entry name" value="Bacteriophage SPP1 head-tail adaptor protein"/>
    <property type="match status" value="1"/>
</dbReference>
<dbReference type="Pfam" id="PF05521">
    <property type="entry name" value="Phage_HCP"/>
    <property type="match status" value="1"/>
</dbReference>
<keyword evidence="2" id="KW-1185">Reference proteome</keyword>
<sequence length="116" mass="12639">MTARARNRRILVQRRSGSVDDAGQPLDEWMNVGPLWAGIANETGLGAIRSSLQGNVSASIARYSFLVSFEAARALGIDEGMRIIHDGDVFEVKGITRDFKDRRSAFLICELGGNDG</sequence>
<comment type="caution">
    <text evidence="1">The sequence shown here is derived from an EMBL/GenBank/DDBJ whole genome shotgun (WGS) entry which is preliminary data.</text>
</comment>
<proteinExistence type="predicted"/>
<accession>A0A2N8KEG5</accession>
<dbReference type="InterPro" id="IPR008767">
    <property type="entry name" value="Phage_SPP1_head-tail_adaptor"/>
</dbReference>
<evidence type="ECO:0000313" key="1">
    <source>
        <dbReference type="EMBL" id="PND31841.1"/>
    </source>
</evidence>
<reference evidence="1 2" key="1">
    <citation type="submission" date="2018-01" db="EMBL/GenBank/DDBJ databases">
        <title>The draft genome of an aniline degradation strain ANB-1.</title>
        <authorList>
            <person name="Zhang L."/>
            <person name="Jiang J."/>
        </authorList>
    </citation>
    <scope>NUCLEOTIDE SEQUENCE [LARGE SCALE GENOMIC DNA]</scope>
    <source>
        <strain evidence="1 2">ANB-1</strain>
    </source>
</reference>
<dbReference type="AlphaFoldDB" id="A0A2N8KEG5"/>
<gene>
    <name evidence="1" type="ORF">C1I89_23855</name>
</gene>
<name>A0A2N8KEG5_9BURK</name>
<protein>
    <submittedName>
        <fullName evidence="1">Head-tail adaptor protein</fullName>
    </submittedName>
</protein>
<organism evidence="1 2">
    <name type="scientific">Achromobacter pulmonis</name>
    <dbReference type="NCBI Taxonomy" id="1389932"/>
    <lineage>
        <taxon>Bacteria</taxon>
        <taxon>Pseudomonadati</taxon>
        <taxon>Pseudomonadota</taxon>
        <taxon>Betaproteobacteria</taxon>
        <taxon>Burkholderiales</taxon>
        <taxon>Alcaligenaceae</taxon>
        <taxon>Achromobacter</taxon>
    </lineage>
</organism>